<feature type="domain" description="Copper type II ascorbate-dependent monooxygenase N-terminal" evidence="19">
    <location>
        <begin position="33"/>
        <end position="123"/>
    </location>
</feature>
<comment type="cofactor">
    <cofactor evidence="14">
        <name>Cu(2+)</name>
        <dbReference type="ChEBI" id="CHEBI:29036"/>
    </cofactor>
    <text evidence="14">Binds 2 Cu(2+) ions per subunit.</text>
</comment>
<feature type="binding site" evidence="14">
    <location>
        <position position="568"/>
    </location>
    <ligand>
        <name>Cu(2+)</name>
        <dbReference type="ChEBI" id="CHEBI:29036"/>
        <label>1</label>
        <note>catalytic</note>
    </ligand>
</feature>
<evidence type="ECO:0000256" key="9">
    <source>
        <dbReference type="ARBA" id="ARBA00023033"/>
    </source>
</evidence>
<protein>
    <recommendedName>
        <fullName evidence="3">peptidylglycine monooxygenase</fullName>
        <ecNumber evidence="3">1.14.17.3</ecNumber>
    </recommendedName>
</protein>
<evidence type="ECO:0000256" key="6">
    <source>
        <dbReference type="ARBA" id="ARBA00022729"/>
    </source>
</evidence>
<comment type="caution">
    <text evidence="21">The sequence shown here is derived from an EMBL/GenBank/DDBJ whole genome shotgun (WGS) entry which is preliminary data.</text>
</comment>
<dbReference type="InterPro" id="IPR000720">
    <property type="entry name" value="PHM/PAL"/>
</dbReference>
<keyword evidence="14" id="KW-0862">Zinc</keyword>
<keyword evidence="9" id="KW-0503">Monooxygenase</keyword>
<feature type="disulfide bond" evidence="15">
    <location>
        <begin position="618"/>
        <end position="640"/>
    </location>
</feature>
<dbReference type="Gene3D" id="2.60.120.310">
    <property type="entry name" value="Copper type II, ascorbate-dependent monooxygenase, N-terminal domain"/>
    <property type="match status" value="2"/>
</dbReference>
<feature type="region of interest" description="Disordered" evidence="16">
    <location>
        <begin position="953"/>
        <end position="973"/>
    </location>
</feature>
<feature type="binding site" evidence="14">
    <location>
        <position position="807"/>
    </location>
    <ligand>
        <name>Zn(2+)</name>
        <dbReference type="ChEBI" id="CHEBI:29105"/>
        <note>catalytic</note>
    </ligand>
</feature>
<feature type="domain" description="Copper type II ascorbate-dependent monooxygenase N-terminal" evidence="19">
    <location>
        <begin position="391"/>
        <end position="501"/>
    </location>
</feature>
<feature type="binding site" evidence="14">
    <location>
        <position position="639"/>
    </location>
    <ligand>
        <name>Cu(2+)</name>
        <dbReference type="ChEBI" id="CHEBI:29036"/>
        <label>1</label>
        <note>catalytic</note>
    </ligand>
</feature>
<feature type="disulfide bond" evidence="15">
    <location>
        <begin position="406"/>
        <end position="451"/>
    </location>
</feature>
<feature type="domain" description="Copper type II ascorbate-dependent monooxygenase C-terminal" evidence="20">
    <location>
        <begin position="525"/>
        <end position="651"/>
    </location>
</feature>
<feature type="binding site" evidence="14">
    <location>
        <position position="498"/>
    </location>
    <ligand>
        <name>Cu(2+)</name>
        <dbReference type="ChEBI" id="CHEBI:29036"/>
        <label>1</label>
        <note>catalytic</note>
    </ligand>
</feature>
<gene>
    <name evidence="21" type="ORF">C0Q70_20720</name>
</gene>
<dbReference type="PANTHER" id="PTHR10680">
    <property type="entry name" value="PEPTIDYL-GLYCINE ALPHA-AMIDATING MONOOXYGENASE"/>
    <property type="match status" value="1"/>
</dbReference>
<dbReference type="GO" id="GO:0005576">
    <property type="term" value="C:extracellular region"/>
    <property type="evidence" value="ECO:0007669"/>
    <property type="project" value="UniProtKB-SubCell"/>
</dbReference>
<organism evidence="21 22">
    <name type="scientific">Pomacea canaliculata</name>
    <name type="common">Golden apple snail</name>
    <dbReference type="NCBI Taxonomy" id="400727"/>
    <lineage>
        <taxon>Eukaryota</taxon>
        <taxon>Metazoa</taxon>
        <taxon>Spiralia</taxon>
        <taxon>Lophotrochozoa</taxon>
        <taxon>Mollusca</taxon>
        <taxon>Gastropoda</taxon>
        <taxon>Caenogastropoda</taxon>
        <taxon>Architaenioglossa</taxon>
        <taxon>Ampullarioidea</taxon>
        <taxon>Ampullariidae</taxon>
        <taxon>Pomacea</taxon>
    </lineage>
</organism>
<evidence type="ECO:0000256" key="1">
    <source>
        <dbReference type="ARBA" id="ARBA00004613"/>
    </source>
</evidence>
<evidence type="ECO:0000313" key="22">
    <source>
        <dbReference type="Proteomes" id="UP000245119"/>
    </source>
</evidence>
<keyword evidence="22" id="KW-1185">Reference proteome</keyword>
<dbReference type="GO" id="GO:0016020">
    <property type="term" value="C:membrane"/>
    <property type="evidence" value="ECO:0007669"/>
    <property type="project" value="InterPro"/>
</dbReference>
<evidence type="ECO:0000256" key="7">
    <source>
        <dbReference type="ARBA" id="ARBA00023002"/>
    </source>
</evidence>
<dbReference type="PANTHER" id="PTHR10680:SF14">
    <property type="entry name" value="PEPTIDYL-GLYCINE ALPHA-AMIDATING MONOOXYGENASE"/>
    <property type="match status" value="1"/>
</dbReference>
<dbReference type="AlphaFoldDB" id="A0A2T7NGB6"/>
<dbReference type="SUPFAM" id="SSF63829">
    <property type="entry name" value="Calcium-dependent phosphotriesterase"/>
    <property type="match status" value="1"/>
</dbReference>
<feature type="disulfide bond" evidence="15">
    <location>
        <begin position="438"/>
        <end position="455"/>
    </location>
</feature>
<evidence type="ECO:0000256" key="18">
    <source>
        <dbReference type="SAM" id="SignalP"/>
    </source>
</evidence>
<feature type="binding site" evidence="14">
    <location>
        <position position="744"/>
    </location>
    <ligand>
        <name>Ca(2+)</name>
        <dbReference type="ChEBI" id="CHEBI:29108"/>
        <note>structural</note>
    </ligand>
</feature>
<dbReference type="SUPFAM" id="SSF49742">
    <property type="entry name" value="PHM/PNGase F"/>
    <property type="match status" value="4"/>
</dbReference>
<dbReference type="Pfam" id="PF01082">
    <property type="entry name" value="Cu2_monooxygen"/>
    <property type="match status" value="2"/>
</dbReference>
<feature type="region of interest" description="Disordered" evidence="16">
    <location>
        <begin position="1057"/>
        <end position="1090"/>
    </location>
</feature>
<dbReference type="InterPro" id="IPR036939">
    <property type="entry name" value="Cu2_ascorb_mOase_N_sf"/>
</dbReference>
<dbReference type="GO" id="GO:0006518">
    <property type="term" value="P:peptide metabolic process"/>
    <property type="evidence" value="ECO:0007669"/>
    <property type="project" value="InterPro"/>
</dbReference>
<feature type="chain" id="PRO_5015667468" description="peptidylglycine monooxygenase" evidence="18">
    <location>
        <begin position="19"/>
        <end position="1090"/>
    </location>
</feature>
<keyword evidence="7" id="KW-0560">Oxidoreductase</keyword>
<evidence type="ECO:0000256" key="2">
    <source>
        <dbReference type="ARBA" id="ARBA00010676"/>
    </source>
</evidence>
<keyword evidence="8 14" id="KW-0186">Copper</keyword>
<feature type="binding site" evidence="13">
    <location>
        <position position="757"/>
    </location>
    <ligand>
        <name>a protein</name>
        <dbReference type="ChEBI" id="CHEBI:16541"/>
    </ligand>
    <ligandPart>
        <name>C-terminal Xaa-(2S)-2-hydroxyglycine residue</name>
        <dbReference type="ChEBI" id="CHEBI:142768"/>
    </ligandPart>
</feature>
<keyword evidence="5 14" id="KW-0479">Metal-binding</keyword>
<evidence type="ECO:0000259" key="20">
    <source>
        <dbReference type="Pfam" id="PF03712"/>
    </source>
</evidence>
<dbReference type="EC" id="1.14.17.3" evidence="3"/>
<keyword evidence="10 15" id="KW-1015">Disulfide bond</keyword>
<keyword evidence="6 18" id="KW-0732">Signal</keyword>
<evidence type="ECO:0000313" key="21">
    <source>
        <dbReference type="EMBL" id="PVD20224.1"/>
    </source>
</evidence>
<dbReference type="InterPro" id="IPR014784">
    <property type="entry name" value="Cu2_ascorb_mOase-like_C"/>
</dbReference>
<feature type="binding site" evidence="14">
    <location>
        <position position="431"/>
    </location>
    <ligand>
        <name>Cu(2+)</name>
        <dbReference type="ChEBI" id="CHEBI:29036"/>
        <label>1</label>
        <note>catalytic</note>
    </ligand>
</feature>
<evidence type="ECO:0000256" key="13">
    <source>
        <dbReference type="PIRSR" id="PIRSR600720-1"/>
    </source>
</evidence>
<keyword evidence="17" id="KW-1133">Transmembrane helix</keyword>
<keyword evidence="14" id="KW-0106">Calcium</keyword>
<comment type="catalytic activity">
    <reaction evidence="12">
        <text>a [peptide]-C-terminal glycine + 2 L-ascorbate + O2 = a [peptide]-C-terminal (2S)-2-hydroxyglycine + 2 monodehydro-L-ascorbate radical + H2O</text>
        <dbReference type="Rhea" id="RHEA:21452"/>
        <dbReference type="Rhea" id="RHEA-COMP:13486"/>
        <dbReference type="Rhea" id="RHEA-COMP:15321"/>
        <dbReference type="ChEBI" id="CHEBI:15377"/>
        <dbReference type="ChEBI" id="CHEBI:15379"/>
        <dbReference type="ChEBI" id="CHEBI:38290"/>
        <dbReference type="ChEBI" id="CHEBI:59513"/>
        <dbReference type="ChEBI" id="CHEBI:137000"/>
        <dbReference type="ChEBI" id="CHEBI:142768"/>
        <dbReference type="EC" id="1.14.17.3"/>
    </reaction>
</comment>
<dbReference type="InterPro" id="IPR000323">
    <property type="entry name" value="Cu2_ascorb_mOase_N"/>
</dbReference>
<dbReference type="Gene3D" id="2.120.10.30">
    <property type="entry name" value="TolB, C-terminal domain"/>
    <property type="match status" value="2"/>
</dbReference>
<dbReference type="FunFam" id="2.60.120.310:FF:000005">
    <property type="entry name" value="Peptidylglycine alpha-hydroxylating monooxygenase"/>
    <property type="match status" value="1"/>
</dbReference>
<evidence type="ECO:0000256" key="15">
    <source>
        <dbReference type="PIRSR" id="PIRSR600720-3"/>
    </source>
</evidence>
<evidence type="ECO:0000256" key="17">
    <source>
        <dbReference type="SAM" id="Phobius"/>
    </source>
</evidence>
<comment type="similarity">
    <text evidence="2">Belongs to the copper type II ascorbate-dependent monooxygenase family.</text>
</comment>
<feature type="domain" description="Copper type II ascorbate-dependent monooxygenase C-terminal" evidence="20">
    <location>
        <begin position="166"/>
        <end position="294"/>
    </location>
</feature>
<keyword evidence="11" id="KW-0325">Glycoprotein</keyword>
<comment type="subcellular location">
    <subcellularLocation>
        <location evidence="1">Secreted</location>
    </subcellularLocation>
</comment>
<evidence type="ECO:0000256" key="10">
    <source>
        <dbReference type="ARBA" id="ARBA00023157"/>
    </source>
</evidence>
<evidence type="ECO:0000259" key="19">
    <source>
        <dbReference type="Pfam" id="PF01082"/>
    </source>
</evidence>
<feature type="region of interest" description="Disordered" evidence="16">
    <location>
        <begin position="678"/>
        <end position="715"/>
    </location>
</feature>
<evidence type="ECO:0000256" key="3">
    <source>
        <dbReference type="ARBA" id="ARBA00012689"/>
    </source>
</evidence>
<feature type="compositionally biased region" description="Basic and acidic residues" evidence="16">
    <location>
        <begin position="1057"/>
        <end position="1082"/>
    </location>
</feature>
<evidence type="ECO:0000256" key="12">
    <source>
        <dbReference type="ARBA" id="ARBA00048431"/>
    </source>
</evidence>
<dbReference type="EMBL" id="PZQS01000013">
    <property type="protein sequence ID" value="PVD20224.1"/>
    <property type="molecule type" value="Genomic_DNA"/>
</dbReference>
<dbReference type="GO" id="GO:0004504">
    <property type="term" value="F:peptidylglycine monooxygenase activity"/>
    <property type="evidence" value="ECO:0007669"/>
    <property type="project" value="UniProtKB-EC"/>
</dbReference>
<dbReference type="OrthoDB" id="10018185at2759"/>
<evidence type="ECO:0000256" key="4">
    <source>
        <dbReference type="ARBA" id="ARBA00022525"/>
    </source>
</evidence>
<dbReference type="Proteomes" id="UP000245119">
    <property type="component" value="Linkage Group LG13"/>
</dbReference>
<sequence length="1090" mass="120222">MLMVKCVLLLVCTTIVLSASIISAGTSGETIMDIKMKGAKPEEPDGYICTSYEVPYDEAYIIKYEAMADADTAHHILMYGCDGAAYSQADTWNCPAMCNDMASQKIIFAWAKNAPPAVLPQGRSHGINLKRNVKVHGYIDRPEIIRDEQPDQSGIRVHLTEVRQPYMAGIFLLMASYFQVPGQTPKFHVDASCVYSDETSMFPFAYRTHAHALGTVITGYQYNGTFQLIGKGNPQWPQAFYPANPSIEVKPGEELIARCTYNSTGRNRVTYVGATGNDEMCNFYIMYYTNSSLKEPGGECATNQLPLLASMLPADSDVPLPPNPLLDEEAHGHHHHAGMTMTTQLPVLLCLQSQQEFSNSKVHGFIVDVSCRHLLDDGGCRVTSGEMIIDVKMKGAKPSEPDGYICTSYEVPYDEAYIVKYEAQADAETAHHILMYGCDGAAYSDADIWNCPAMCKDSESQKIIFAWAKNAPPAVLPKGVGFKVGRKSTIKTIVLQIHYAKSFSADEQADYSGIRLHLTGQKQQYMAGIFLLLASFFQVPSQTPKFHVDASCVYSDETSMFPFAYRTHAHALGTVITGYQYNGTFQLIGKGNPQWPQAFYPANPSIEVKPGEKLIARCTYNSTGRDRVTYVGGTGNDEMCNFYIMYYSNSSSKEPGGECYTNQLPLLASMLPADSDVPLPPNPLLDEEAHGHHHHAGMTMTTSAEGGSTPSLFEASTVEPLSGPLQFQSEWPAESVRVGQVGGLATDKQGNVYVFHRGTRIWNAQSFDFKHQFQFQNEPIKEDTVLIFSKDGKLLRTFGAGMFYMPHGMTVDNNGNIWLTDVALHQGAFVRQIKHKDFGSRLFAVEYCPRHGGLLFAVNGHSFEGDNKAQGFTIDARSGSILEHWNLPVPKSLHTPHDVAVDSDGHNVYVGELNPSAVWKFSRHINITTQHSAGTQPVPQAVIDKESITQIADKKNKIEPEPANPGDGTTMEPARKEELLKTLTDQAEAEKSEEEDLSDFTPSIIIGVLLVIPVILLLVITLVLRMHSRGRTACFSGLRSPKVFSLQGFLGSSHKGFDKLSQDDSDHEGDAHSDSDHEEFRQPQKGKNKA</sequence>
<accession>A0A2T7NGB6</accession>
<evidence type="ECO:0000256" key="11">
    <source>
        <dbReference type="ARBA" id="ARBA00023180"/>
    </source>
</evidence>
<feature type="signal peptide" evidence="18">
    <location>
        <begin position="1"/>
        <end position="18"/>
    </location>
</feature>
<feature type="disulfide bond" evidence="15">
    <location>
        <begin position="552"/>
        <end position="659"/>
    </location>
</feature>
<feature type="compositionally biased region" description="Polar residues" evidence="16">
    <location>
        <begin position="702"/>
        <end position="711"/>
    </location>
</feature>
<feature type="binding site" evidence="14">
    <location>
        <position position="432"/>
    </location>
    <ligand>
        <name>Cu(2+)</name>
        <dbReference type="ChEBI" id="CHEBI:29036"/>
        <label>1</label>
        <note>catalytic</note>
    </ligand>
</feature>
<feature type="binding site" evidence="14">
    <location>
        <position position="570"/>
    </location>
    <ligand>
        <name>Cu(2+)</name>
        <dbReference type="ChEBI" id="CHEBI:29036"/>
        <label>1</label>
        <note>catalytic</note>
    </ligand>
</feature>
<keyword evidence="17" id="KW-0812">Transmembrane</keyword>
<dbReference type="InterPro" id="IPR011042">
    <property type="entry name" value="6-blade_b-propeller_TolB-like"/>
</dbReference>
<comment type="cofactor">
    <cofactor evidence="14">
        <name>Zn(2+)</name>
        <dbReference type="ChEBI" id="CHEBI:29105"/>
    </cofactor>
    <text evidence="14">Binds one Zn(2+) ion per subunit.</text>
</comment>
<evidence type="ECO:0000256" key="16">
    <source>
        <dbReference type="SAM" id="MobiDB-lite"/>
    </source>
</evidence>
<dbReference type="Gene3D" id="2.60.120.230">
    <property type="match status" value="2"/>
</dbReference>
<dbReference type="PRINTS" id="PR00790">
    <property type="entry name" value="PAMONOXGNASE"/>
</dbReference>
<name>A0A2T7NGB6_POMCA</name>
<evidence type="ECO:0000256" key="8">
    <source>
        <dbReference type="ARBA" id="ARBA00023008"/>
    </source>
</evidence>
<proteinExistence type="inferred from homology"/>
<reference evidence="21 22" key="1">
    <citation type="submission" date="2018-04" db="EMBL/GenBank/DDBJ databases">
        <title>The genome of golden apple snail Pomacea canaliculata provides insight into stress tolerance and invasive adaptation.</title>
        <authorList>
            <person name="Liu C."/>
            <person name="Liu B."/>
            <person name="Ren Y."/>
            <person name="Zhang Y."/>
            <person name="Wang H."/>
            <person name="Li S."/>
            <person name="Jiang F."/>
            <person name="Yin L."/>
            <person name="Zhang G."/>
            <person name="Qian W."/>
            <person name="Fan W."/>
        </authorList>
    </citation>
    <scope>NUCLEOTIDE SEQUENCE [LARGE SCALE GENOMIC DNA]</scope>
    <source>
        <strain evidence="21">SZHN2017</strain>
        <tissue evidence="21">Muscle</tissue>
    </source>
</reference>
<dbReference type="GO" id="GO:0005507">
    <property type="term" value="F:copper ion binding"/>
    <property type="evidence" value="ECO:0007669"/>
    <property type="project" value="InterPro"/>
</dbReference>
<evidence type="ECO:0000256" key="5">
    <source>
        <dbReference type="ARBA" id="ARBA00022723"/>
    </source>
</evidence>
<feature type="transmembrane region" description="Helical" evidence="17">
    <location>
        <begin position="1004"/>
        <end position="1024"/>
    </location>
</feature>
<dbReference type="Pfam" id="PF03712">
    <property type="entry name" value="Cu2_monoox_C"/>
    <property type="match status" value="2"/>
</dbReference>
<dbReference type="InterPro" id="IPR008977">
    <property type="entry name" value="PHM/PNGase_F_dom_sf"/>
</dbReference>
<keyword evidence="17" id="KW-0472">Membrane</keyword>
<dbReference type="InterPro" id="IPR024548">
    <property type="entry name" value="Cu2_monoox_C"/>
</dbReference>
<keyword evidence="4" id="KW-0964">Secreted</keyword>
<evidence type="ECO:0000256" key="14">
    <source>
        <dbReference type="PIRSR" id="PIRSR600720-2"/>
    </source>
</evidence>